<feature type="domain" description="FAD-binding FR-type" evidence="9">
    <location>
        <begin position="19"/>
        <end position="120"/>
    </location>
</feature>
<dbReference type="GO" id="GO:0034599">
    <property type="term" value="P:cellular response to oxidative stress"/>
    <property type="evidence" value="ECO:0007669"/>
    <property type="project" value="TreeGrafter"/>
</dbReference>
<dbReference type="Pfam" id="PF00970">
    <property type="entry name" value="FAD_binding_6"/>
    <property type="match status" value="1"/>
</dbReference>
<evidence type="ECO:0000259" key="9">
    <source>
        <dbReference type="PROSITE" id="PS51384"/>
    </source>
</evidence>
<dbReference type="PANTHER" id="PTHR47878">
    <property type="entry name" value="OXIDOREDUCTASE FAD/NAD(P)-BINDING DOMAIN PROTEIN"/>
    <property type="match status" value="1"/>
</dbReference>
<evidence type="ECO:0000256" key="1">
    <source>
        <dbReference type="ARBA" id="ARBA00001974"/>
    </source>
</evidence>
<dbReference type="Gene3D" id="3.40.50.80">
    <property type="entry name" value="Nucleotide-binding domain of ferredoxin-NADP reductase (FNR) module"/>
    <property type="match status" value="1"/>
</dbReference>
<dbReference type="SUPFAM" id="SSF63380">
    <property type="entry name" value="Riboflavin synthase domain-like"/>
    <property type="match status" value="1"/>
</dbReference>
<dbReference type="SUPFAM" id="SSF52343">
    <property type="entry name" value="Ferredoxin reductase-like, C-terminal NADP-linked domain"/>
    <property type="match status" value="1"/>
</dbReference>
<dbReference type="GO" id="GO:0042167">
    <property type="term" value="P:heme catabolic process"/>
    <property type="evidence" value="ECO:0007669"/>
    <property type="project" value="TreeGrafter"/>
</dbReference>
<keyword evidence="5" id="KW-0274">FAD</keyword>
<evidence type="ECO:0000256" key="8">
    <source>
        <dbReference type="ARBA" id="ARBA00047776"/>
    </source>
</evidence>
<keyword evidence="6" id="KW-0521">NADP</keyword>
<dbReference type="InterPro" id="IPR008333">
    <property type="entry name" value="Cbr1-like_FAD-bd_dom"/>
</dbReference>
<gene>
    <name evidence="10" type="ORF">DJ019_17595</name>
</gene>
<evidence type="ECO:0000256" key="3">
    <source>
        <dbReference type="ARBA" id="ARBA00013223"/>
    </source>
</evidence>
<dbReference type="PANTHER" id="PTHR47878:SF1">
    <property type="entry name" value="FLAVODOXIN_FERREDOXIN--NADP REDUCTASE"/>
    <property type="match status" value="1"/>
</dbReference>
<dbReference type="PROSITE" id="PS51384">
    <property type="entry name" value="FAD_FR"/>
    <property type="match status" value="1"/>
</dbReference>
<comment type="caution">
    <text evidence="10">The sequence shown here is derived from an EMBL/GenBank/DDBJ whole genome shotgun (WGS) entry which is preliminary data.</text>
</comment>
<dbReference type="InterPro" id="IPR017938">
    <property type="entry name" value="Riboflavin_synthase-like_b-brl"/>
</dbReference>
<comment type="similarity">
    <text evidence="2">Belongs to the ferredoxin--NADP reductase type 1 family.</text>
</comment>
<dbReference type="EMBL" id="QFYS01000009">
    <property type="protein sequence ID" value="RAK63082.1"/>
    <property type="molecule type" value="Genomic_DNA"/>
</dbReference>
<keyword evidence="11" id="KW-1185">Reference proteome</keyword>
<accession>A0A328B6Q6</accession>
<dbReference type="Proteomes" id="UP000249524">
    <property type="component" value="Unassembled WGS sequence"/>
</dbReference>
<evidence type="ECO:0000256" key="7">
    <source>
        <dbReference type="ARBA" id="ARBA00023002"/>
    </source>
</evidence>
<dbReference type="AlphaFoldDB" id="A0A328B6Q6"/>
<comment type="catalytic activity">
    <reaction evidence="8">
        <text>2 reduced [2Fe-2S]-[ferredoxin] + NADP(+) + H(+) = 2 oxidized [2Fe-2S]-[ferredoxin] + NADPH</text>
        <dbReference type="Rhea" id="RHEA:20125"/>
        <dbReference type="Rhea" id="RHEA-COMP:10000"/>
        <dbReference type="Rhea" id="RHEA-COMP:10001"/>
        <dbReference type="ChEBI" id="CHEBI:15378"/>
        <dbReference type="ChEBI" id="CHEBI:33737"/>
        <dbReference type="ChEBI" id="CHEBI:33738"/>
        <dbReference type="ChEBI" id="CHEBI:57783"/>
        <dbReference type="ChEBI" id="CHEBI:58349"/>
        <dbReference type="EC" id="1.18.1.2"/>
    </reaction>
</comment>
<evidence type="ECO:0000313" key="10">
    <source>
        <dbReference type="EMBL" id="RAK63082.1"/>
    </source>
</evidence>
<dbReference type="InterPro" id="IPR051930">
    <property type="entry name" value="FNR_type-1"/>
</dbReference>
<keyword evidence="4" id="KW-0285">Flavoprotein</keyword>
<sequence>MNDVSVAQPAAGSALKASGAFFVETVTWVHHWTDTLFSFRTTRDPGFRFQSGQFVMVGLMKEDGKPLVRAYSIASPSWHEELEFYSIKVPDGPLTSRLQHLKVGDQVLIGRKPTGTLVLDGLKPGRRLYMLGTGTGLAPWLSLARDPEVYDRFEQVIVTHTVREVADLNYADLFETDLPNDEILGELVAGKLRYYPTVTREEFRTKGRITDLIESGQLFRDLGNPPFDPAEDRVMLCGGPSVLADLKQQLLDRGYVEGSIAAPGDFVLERAFVET</sequence>
<reference evidence="10 11" key="1">
    <citation type="submission" date="2018-05" db="EMBL/GenBank/DDBJ databases">
        <authorList>
            <person name="Lanie J.A."/>
            <person name="Ng W.-L."/>
            <person name="Kazmierczak K.M."/>
            <person name="Andrzejewski T.M."/>
            <person name="Davidsen T.M."/>
            <person name="Wayne K.J."/>
            <person name="Tettelin H."/>
            <person name="Glass J.I."/>
            <person name="Rusch D."/>
            <person name="Podicherti R."/>
            <person name="Tsui H.-C.T."/>
            <person name="Winkler M.E."/>
        </authorList>
    </citation>
    <scope>NUCLEOTIDE SEQUENCE [LARGE SCALE GENOMIC DNA]</scope>
    <source>
        <strain evidence="10 11">BUT-10</strain>
    </source>
</reference>
<organism evidence="10 11">
    <name type="scientific">Phenylobacterium kunshanense</name>
    <dbReference type="NCBI Taxonomy" id="1445034"/>
    <lineage>
        <taxon>Bacteria</taxon>
        <taxon>Pseudomonadati</taxon>
        <taxon>Pseudomonadota</taxon>
        <taxon>Alphaproteobacteria</taxon>
        <taxon>Caulobacterales</taxon>
        <taxon>Caulobacteraceae</taxon>
        <taxon>Phenylobacterium</taxon>
    </lineage>
</organism>
<dbReference type="OrthoDB" id="9784483at2"/>
<evidence type="ECO:0000256" key="5">
    <source>
        <dbReference type="ARBA" id="ARBA00022827"/>
    </source>
</evidence>
<evidence type="ECO:0000313" key="11">
    <source>
        <dbReference type="Proteomes" id="UP000249524"/>
    </source>
</evidence>
<dbReference type="FunFam" id="2.40.30.10:FF:000018">
    <property type="entry name" value="Ferredoxin--NADP(+) reductase"/>
    <property type="match status" value="1"/>
</dbReference>
<dbReference type="Gene3D" id="2.40.30.10">
    <property type="entry name" value="Translation factors"/>
    <property type="match status" value="1"/>
</dbReference>
<protein>
    <recommendedName>
        <fullName evidence="3">ferredoxin--NADP(+) reductase</fullName>
        <ecNumber evidence="3">1.18.1.2</ecNumber>
    </recommendedName>
</protein>
<dbReference type="InterPro" id="IPR039261">
    <property type="entry name" value="FNR_nucleotide-bd"/>
</dbReference>
<evidence type="ECO:0000256" key="6">
    <source>
        <dbReference type="ARBA" id="ARBA00022857"/>
    </source>
</evidence>
<comment type="cofactor">
    <cofactor evidence="1">
        <name>FAD</name>
        <dbReference type="ChEBI" id="CHEBI:57692"/>
    </cofactor>
</comment>
<dbReference type="EC" id="1.18.1.2" evidence="3"/>
<proteinExistence type="inferred from homology"/>
<evidence type="ECO:0000256" key="2">
    <source>
        <dbReference type="ARBA" id="ARBA00008312"/>
    </source>
</evidence>
<dbReference type="CDD" id="cd06195">
    <property type="entry name" value="FNR1"/>
    <property type="match status" value="1"/>
</dbReference>
<dbReference type="RefSeq" id="WP_111277468.1">
    <property type="nucleotide sequence ID" value="NZ_QFYS01000009.1"/>
</dbReference>
<name>A0A328B6Q6_9CAUL</name>
<dbReference type="InterPro" id="IPR033892">
    <property type="entry name" value="FNR_bac"/>
</dbReference>
<evidence type="ECO:0000256" key="4">
    <source>
        <dbReference type="ARBA" id="ARBA00022630"/>
    </source>
</evidence>
<dbReference type="GO" id="GO:0004324">
    <property type="term" value="F:ferredoxin-NADP+ reductase activity"/>
    <property type="evidence" value="ECO:0007669"/>
    <property type="project" value="UniProtKB-EC"/>
</dbReference>
<dbReference type="InterPro" id="IPR017927">
    <property type="entry name" value="FAD-bd_FR_type"/>
</dbReference>
<keyword evidence="7" id="KW-0560">Oxidoreductase</keyword>